<dbReference type="EMBL" id="JAJFAZ020000003">
    <property type="protein sequence ID" value="KAI5337253.1"/>
    <property type="molecule type" value="Genomic_DNA"/>
</dbReference>
<evidence type="ECO:0000313" key="2">
    <source>
        <dbReference type="EMBL" id="KAI5337253.1"/>
    </source>
</evidence>
<dbReference type="Proteomes" id="UP001054821">
    <property type="component" value="Chromosome 3"/>
</dbReference>
<dbReference type="SUPFAM" id="SSF56672">
    <property type="entry name" value="DNA/RNA polymerases"/>
    <property type="match status" value="1"/>
</dbReference>
<dbReference type="PANTHER" id="PTHR11439">
    <property type="entry name" value="GAG-POL-RELATED RETROTRANSPOSON"/>
    <property type="match status" value="1"/>
</dbReference>
<dbReference type="PANTHER" id="PTHR11439:SF443">
    <property type="entry name" value="RNA-DIRECTED DNA POLYMERASE"/>
    <property type="match status" value="1"/>
</dbReference>
<evidence type="ECO:0000259" key="1">
    <source>
        <dbReference type="Pfam" id="PF07727"/>
    </source>
</evidence>
<keyword evidence="3" id="KW-1185">Reference proteome</keyword>
<proteinExistence type="predicted"/>
<sequence>MSQRFEMTNLGLLHFCLGIEVKQNENGIYISQKKYAKELLKRFRLENAKSIATPMEVGVKIGKNDGSTMVNQTLFRSLVGGLLYLTTTRPDLTYAVSFLSRFMESPKDVHWELGKRILRYVVGTINYGLHYYPVQNLNLTGYSDSDLGGDVDTCKSTSGYVFSIGSSAISWSSKKQSIVALSTTESEYVALASAGCQARWLKSILEEMGQVQEGPTKLFCDNKSAIYLSKNPMFHSKSKHIKIKFHFIRELIKDKEVEVLYCQSQDQLADLFTKPLKKELLIKMRKLIGVNEV</sequence>
<accession>A0AAD4Z9X6</accession>
<dbReference type="CDD" id="cd09272">
    <property type="entry name" value="RNase_HI_RT_Ty1"/>
    <property type="match status" value="1"/>
</dbReference>
<comment type="caution">
    <text evidence="2">The sequence shown here is derived from an EMBL/GenBank/DDBJ whole genome shotgun (WGS) entry which is preliminary data.</text>
</comment>
<protein>
    <recommendedName>
        <fullName evidence="1">Reverse transcriptase Ty1/copia-type domain-containing protein</fullName>
    </recommendedName>
</protein>
<dbReference type="InterPro" id="IPR013103">
    <property type="entry name" value="RVT_2"/>
</dbReference>
<evidence type="ECO:0000313" key="3">
    <source>
        <dbReference type="Proteomes" id="UP001054821"/>
    </source>
</evidence>
<dbReference type="Pfam" id="PF07727">
    <property type="entry name" value="RVT_2"/>
    <property type="match status" value="1"/>
</dbReference>
<gene>
    <name evidence="2" type="ORF">L3X38_016522</name>
</gene>
<reference evidence="2 3" key="1">
    <citation type="journal article" date="2022" name="G3 (Bethesda)">
        <title>Whole-genome sequence and methylome profiling of the almond [Prunus dulcis (Mill.) D.A. Webb] cultivar 'Nonpareil'.</title>
        <authorList>
            <person name="D'Amico-Willman K.M."/>
            <person name="Ouma W.Z."/>
            <person name="Meulia T."/>
            <person name="Sideli G.M."/>
            <person name="Gradziel T.M."/>
            <person name="Fresnedo-Ramirez J."/>
        </authorList>
    </citation>
    <scope>NUCLEOTIDE SEQUENCE [LARGE SCALE GENOMIC DNA]</scope>
    <source>
        <strain evidence="2">Clone GOH B32 T37-40</strain>
    </source>
</reference>
<name>A0AAD4Z9X6_PRUDU</name>
<dbReference type="InterPro" id="IPR043502">
    <property type="entry name" value="DNA/RNA_pol_sf"/>
</dbReference>
<dbReference type="AlphaFoldDB" id="A0AAD4Z9X6"/>
<feature type="domain" description="Reverse transcriptase Ty1/copia-type" evidence="1">
    <location>
        <begin position="1"/>
        <end position="56"/>
    </location>
</feature>
<organism evidence="2 3">
    <name type="scientific">Prunus dulcis</name>
    <name type="common">Almond</name>
    <name type="synonym">Amygdalus dulcis</name>
    <dbReference type="NCBI Taxonomy" id="3755"/>
    <lineage>
        <taxon>Eukaryota</taxon>
        <taxon>Viridiplantae</taxon>
        <taxon>Streptophyta</taxon>
        <taxon>Embryophyta</taxon>
        <taxon>Tracheophyta</taxon>
        <taxon>Spermatophyta</taxon>
        <taxon>Magnoliopsida</taxon>
        <taxon>eudicotyledons</taxon>
        <taxon>Gunneridae</taxon>
        <taxon>Pentapetalae</taxon>
        <taxon>rosids</taxon>
        <taxon>fabids</taxon>
        <taxon>Rosales</taxon>
        <taxon>Rosaceae</taxon>
        <taxon>Amygdaloideae</taxon>
        <taxon>Amygdaleae</taxon>
        <taxon>Prunus</taxon>
    </lineage>
</organism>